<dbReference type="GO" id="GO:0004843">
    <property type="term" value="F:cysteine-type deubiquitinase activity"/>
    <property type="evidence" value="ECO:0007669"/>
    <property type="project" value="UniProtKB-EC"/>
</dbReference>
<dbReference type="InterPro" id="IPR038765">
    <property type="entry name" value="Papain-like_cys_pep_sf"/>
</dbReference>
<gene>
    <name evidence="11" type="ORF">BWQ96_03870</name>
</gene>
<reference evidence="11 12" key="1">
    <citation type="journal article" date="2018" name="Mol. Biol. Evol.">
        <title>Analysis of the draft genome of the red seaweed Gracilariopsis chorda provides insights into genome size evolution in Rhodophyta.</title>
        <authorList>
            <person name="Lee J."/>
            <person name="Yang E.C."/>
            <person name="Graf L."/>
            <person name="Yang J.H."/>
            <person name="Qiu H."/>
            <person name="Zel Zion U."/>
            <person name="Chan C.X."/>
            <person name="Stephens T.G."/>
            <person name="Weber A.P.M."/>
            <person name="Boo G.H."/>
            <person name="Boo S.M."/>
            <person name="Kim K.M."/>
            <person name="Shin Y."/>
            <person name="Jung M."/>
            <person name="Lee S.J."/>
            <person name="Yim H.S."/>
            <person name="Lee J.H."/>
            <person name="Bhattacharya D."/>
            <person name="Yoon H.S."/>
        </authorList>
    </citation>
    <scope>NUCLEOTIDE SEQUENCE [LARGE SCALE GENOMIC DNA]</scope>
    <source>
        <strain evidence="11 12">SKKU-2015</strain>
        <tissue evidence="11">Whole body</tissue>
    </source>
</reference>
<dbReference type="OrthoDB" id="1924260at2759"/>
<evidence type="ECO:0000313" key="11">
    <source>
        <dbReference type="EMBL" id="PXF46371.1"/>
    </source>
</evidence>
<dbReference type="GO" id="GO:0005737">
    <property type="term" value="C:cytoplasm"/>
    <property type="evidence" value="ECO:0007669"/>
    <property type="project" value="TreeGrafter"/>
</dbReference>
<evidence type="ECO:0000256" key="3">
    <source>
        <dbReference type="ARBA" id="ARBA00012759"/>
    </source>
</evidence>
<dbReference type="PANTHER" id="PTHR10589:SF16">
    <property type="entry name" value="UBIQUITIN CARBOXYL-TERMINAL HYDROLASE ISOZYME L5"/>
    <property type="match status" value="1"/>
</dbReference>
<dbReference type="GO" id="GO:0016579">
    <property type="term" value="P:protein deubiquitination"/>
    <property type="evidence" value="ECO:0007669"/>
    <property type="project" value="TreeGrafter"/>
</dbReference>
<dbReference type="InterPro" id="IPR036959">
    <property type="entry name" value="Peptidase_C12_UCH_sf"/>
</dbReference>
<dbReference type="Gene3D" id="3.40.532.10">
    <property type="entry name" value="Peptidase C12, ubiquitin carboxyl-terminal hydrolase"/>
    <property type="match status" value="1"/>
</dbReference>
<evidence type="ECO:0000256" key="1">
    <source>
        <dbReference type="ARBA" id="ARBA00000707"/>
    </source>
</evidence>
<dbReference type="STRING" id="448386.A0A2V3IW88"/>
<evidence type="ECO:0000256" key="4">
    <source>
        <dbReference type="ARBA" id="ARBA00022670"/>
    </source>
</evidence>
<proteinExistence type="inferred from homology"/>
<name>A0A2V3IW88_9FLOR</name>
<keyword evidence="4" id="KW-0645">Protease</keyword>
<comment type="caution">
    <text evidence="8">Lacks conserved residue(s) required for the propagation of feature annotation.</text>
</comment>
<comment type="similarity">
    <text evidence="2 8">Belongs to the peptidase C12 family.</text>
</comment>
<evidence type="ECO:0000256" key="6">
    <source>
        <dbReference type="ARBA" id="ARBA00022801"/>
    </source>
</evidence>
<evidence type="ECO:0000256" key="2">
    <source>
        <dbReference type="ARBA" id="ARBA00009326"/>
    </source>
</evidence>
<dbReference type="InterPro" id="IPR001578">
    <property type="entry name" value="Peptidase_C12_UCH"/>
</dbReference>
<keyword evidence="7" id="KW-0788">Thiol protease</keyword>
<dbReference type="PROSITE" id="PS52048">
    <property type="entry name" value="UCH_DOMAIN"/>
    <property type="match status" value="1"/>
</dbReference>
<organism evidence="11 12">
    <name type="scientific">Gracilariopsis chorda</name>
    <dbReference type="NCBI Taxonomy" id="448386"/>
    <lineage>
        <taxon>Eukaryota</taxon>
        <taxon>Rhodophyta</taxon>
        <taxon>Florideophyceae</taxon>
        <taxon>Rhodymeniophycidae</taxon>
        <taxon>Gracilariales</taxon>
        <taxon>Gracilariaceae</taxon>
        <taxon>Gracilariopsis</taxon>
    </lineage>
</organism>
<protein>
    <recommendedName>
        <fullName evidence="3">ubiquitinyl hydrolase 1</fullName>
        <ecNumber evidence="3">3.4.19.12</ecNumber>
    </recommendedName>
</protein>
<dbReference type="AlphaFoldDB" id="A0A2V3IW88"/>
<evidence type="ECO:0000256" key="7">
    <source>
        <dbReference type="ARBA" id="ARBA00022807"/>
    </source>
</evidence>
<comment type="caution">
    <text evidence="11">The sequence shown here is derived from an EMBL/GenBank/DDBJ whole genome shotgun (WGS) entry which is preliminary data.</text>
</comment>
<evidence type="ECO:0000256" key="8">
    <source>
        <dbReference type="PROSITE-ProRule" id="PRU01393"/>
    </source>
</evidence>
<evidence type="ECO:0000256" key="9">
    <source>
        <dbReference type="SAM" id="MobiDB-lite"/>
    </source>
</evidence>
<feature type="compositionally biased region" description="Acidic residues" evidence="9">
    <location>
        <begin position="432"/>
        <end position="463"/>
    </location>
</feature>
<evidence type="ECO:0000313" key="12">
    <source>
        <dbReference type="Proteomes" id="UP000247409"/>
    </source>
</evidence>
<keyword evidence="6 11" id="KW-0378">Hydrolase</keyword>
<keyword evidence="12" id="KW-1185">Reference proteome</keyword>
<dbReference type="EC" id="3.4.19.12" evidence="3"/>
<accession>A0A2V3IW88</accession>
<feature type="region of interest" description="Disordered" evidence="9">
    <location>
        <begin position="421"/>
        <end position="463"/>
    </location>
</feature>
<keyword evidence="5" id="KW-0833">Ubl conjugation pathway</keyword>
<dbReference type="EMBL" id="NBIV01000040">
    <property type="protein sequence ID" value="PXF46371.1"/>
    <property type="molecule type" value="Genomic_DNA"/>
</dbReference>
<evidence type="ECO:0000256" key="5">
    <source>
        <dbReference type="ARBA" id="ARBA00022786"/>
    </source>
</evidence>
<dbReference type="GO" id="GO:0006511">
    <property type="term" value="P:ubiquitin-dependent protein catabolic process"/>
    <property type="evidence" value="ECO:0007669"/>
    <property type="project" value="InterPro"/>
</dbReference>
<dbReference type="SUPFAM" id="SSF54001">
    <property type="entry name" value="Cysteine proteinases"/>
    <property type="match status" value="1"/>
</dbReference>
<dbReference type="Pfam" id="PF01088">
    <property type="entry name" value="Peptidase_C12"/>
    <property type="match status" value="1"/>
</dbReference>
<feature type="compositionally biased region" description="Basic and acidic residues" evidence="9">
    <location>
        <begin position="44"/>
        <end position="55"/>
    </location>
</feature>
<feature type="domain" description="UCH catalytic" evidence="10">
    <location>
        <begin position="71"/>
        <end position="338"/>
    </location>
</feature>
<comment type="catalytic activity">
    <reaction evidence="1">
        <text>Thiol-dependent hydrolysis of ester, thioester, amide, peptide and isopeptide bonds formed by the C-terminal Gly of ubiquitin (a 76-residue protein attached to proteins as an intracellular targeting signal).</text>
        <dbReference type="EC" id="3.4.19.12"/>
    </reaction>
</comment>
<sequence>MPPSRPDEENGQSDFESQSPYPPKPSSSAATPLVTTPDGTRSSESSREATEADRIEARQILSEQGAMRKTGWLLLRTNGPNLTNVLRNAGVKGLCVRQLYSLVEDREYLTQAYILLYKWSPYRGKSTRWNPRNEPIVNNTSMEDDSANAGAEDILVCGHAMDNASATHALMMALMNIPEIEDDTFLTSNNSQEEFFSQSYDIGDDIRTLKSFLKPFDPVLRAASVCSSKVVRDAHNEAARHQFGGHPELLDEDGKVRSSLLAEELWMYSVYVPGKDKRYVYEIESMSDQARVIASCGTQHHDHRHVDGWAPVMRRPLMERVATFREHQTPFLLFAVSSSVYQTMRRRKNHDPHSRSLIYKGQKKPSIPLRHFTDYDTDDELQEQLSQEELTRTLAAHNYDTFFVEMMKLMASRGDIYKIIRRDDDDSSMAASEEEEDEEMDEEDEEDEEEEEEDEEGEDNGAI</sequence>
<dbReference type="Proteomes" id="UP000247409">
    <property type="component" value="Unassembled WGS sequence"/>
</dbReference>
<evidence type="ECO:0000259" key="10">
    <source>
        <dbReference type="PROSITE" id="PS52048"/>
    </source>
</evidence>
<dbReference type="PANTHER" id="PTHR10589">
    <property type="entry name" value="UBIQUITIN CARBOXYL-TERMINAL HYDROLASE"/>
    <property type="match status" value="1"/>
</dbReference>
<feature type="region of interest" description="Disordered" evidence="9">
    <location>
        <begin position="1"/>
        <end position="55"/>
    </location>
</feature>